<evidence type="ECO:0000313" key="1">
    <source>
        <dbReference type="EMBL" id="GAA1955610.1"/>
    </source>
</evidence>
<gene>
    <name evidence="1" type="ORF">GCM10009754_26650</name>
</gene>
<evidence type="ECO:0000313" key="2">
    <source>
        <dbReference type="Proteomes" id="UP001501116"/>
    </source>
</evidence>
<dbReference type="Gene3D" id="3.30.530.20">
    <property type="match status" value="1"/>
</dbReference>
<reference evidence="1 2" key="1">
    <citation type="journal article" date="2019" name="Int. J. Syst. Evol. Microbiol.">
        <title>The Global Catalogue of Microorganisms (GCM) 10K type strain sequencing project: providing services to taxonomists for standard genome sequencing and annotation.</title>
        <authorList>
            <consortium name="The Broad Institute Genomics Platform"/>
            <consortium name="The Broad Institute Genome Sequencing Center for Infectious Disease"/>
            <person name="Wu L."/>
            <person name="Ma J."/>
        </authorList>
    </citation>
    <scope>NUCLEOTIDE SEQUENCE [LARGE SCALE GENOMIC DNA]</scope>
    <source>
        <strain evidence="1 2">JCM 14545</strain>
    </source>
</reference>
<proteinExistence type="predicted"/>
<dbReference type="EMBL" id="BAAANN010000009">
    <property type="protein sequence ID" value="GAA1955610.1"/>
    <property type="molecule type" value="Genomic_DNA"/>
</dbReference>
<keyword evidence="2" id="KW-1185">Reference proteome</keyword>
<organism evidence="1 2">
    <name type="scientific">Amycolatopsis minnesotensis</name>
    <dbReference type="NCBI Taxonomy" id="337894"/>
    <lineage>
        <taxon>Bacteria</taxon>
        <taxon>Bacillati</taxon>
        <taxon>Actinomycetota</taxon>
        <taxon>Actinomycetes</taxon>
        <taxon>Pseudonocardiales</taxon>
        <taxon>Pseudonocardiaceae</taxon>
        <taxon>Amycolatopsis</taxon>
    </lineage>
</organism>
<dbReference type="SUPFAM" id="SSF55961">
    <property type="entry name" value="Bet v1-like"/>
    <property type="match status" value="1"/>
</dbReference>
<accession>A0ABN2QP50</accession>
<comment type="caution">
    <text evidence="1">The sequence shown here is derived from an EMBL/GenBank/DDBJ whole genome shotgun (WGS) entry which is preliminary data.</text>
</comment>
<name>A0ABN2QP50_9PSEU</name>
<evidence type="ECO:0008006" key="3">
    <source>
        <dbReference type="Google" id="ProtNLM"/>
    </source>
</evidence>
<dbReference type="InterPro" id="IPR023393">
    <property type="entry name" value="START-like_dom_sf"/>
</dbReference>
<dbReference type="Proteomes" id="UP001501116">
    <property type="component" value="Unassembled WGS sequence"/>
</dbReference>
<protein>
    <recommendedName>
        <fullName evidence="3">Polyketide cyclase / dehydrase and lipid transport</fullName>
    </recommendedName>
</protein>
<sequence length="109" mass="12243">MLPPPPKAVWASLVNPHLDPARPWLDLLDDEVAPEIVEAVEPGLVVWSSLWPDRPDDRIRFDLEPDGGGTAVRWTLFTQGAAPGESKLGHLRFRLNKLLYGDLRYSYGQ</sequence>